<dbReference type="RefSeq" id="WP_192761869.1">
    <property type="nucleotide sequence ID" value="NZ_JADBDZ010000001.1"/>
</dbReference>
<dbReference type="Proteomes" id="UP000627838">
    <property type="component" value="Unassembled WGS sequence"/>
</dbReference>
<dbReference type="EMBL" id="JADBDZ010000001">
    <property type="protein sequence ID" value="MBE1535720.1"/>
    <property type="molecule type" value="Genomic_DNA"/>
</dbReference>
<sequence length="178" mass="19552">MHVTFERTGRRRYATIVAPPGREPRRLDPAPGYDDHIPHDLVHYLVEAELGLSRGVFGRAAEGGGGFSVTAEVPGDRRARARAQRRLKKRETSLSRADNGDMAASEALAGLCAIAWWRRGGAQRPAWAEHVPIPPEHAATVDRVLDRLDEAARLWHDLPVGGSVTYTWPHSDPSVTNG</sequence>
<evidence type="ECO:0000313" key="2">
    <source>
        <dbReference type="Proteomes" id="UP000627838"/>
    </source>
</evidence>
<gene>
    <name evidence="1" type="ORF">H4W34_005553</name>
</gene>
<comment type="caution">
    <text evidence="1">The sequence shown here is derived from an EMBL/GenBank/DDBJ whole genome shotgun (WGS) entry which is preliminary data.</text>
</comment>
<reference evidence="1 2" key="1">
    <citation type="submission" date="2020-10" db="EMBL/GenBank/DDBJ databases">
        <title>Sequencing the genomes of 1000 actinobacteria strains.</title>
        <authorList>
            <person name="Klenk H.-P."/>
        </authorList>
    </citation>
    <scope>NUCLEOTIDE SEQUENCE [LARGE SCALE GENOMIC DNA]</scope>
    <source>
        <strain evidence="1 2">DSM 46744</strain>
    </source>
</reference>
<accession>A0ABR9JYS1</accession>
<protein>
    <submittedName>
        <fullName evidence="1">Uncharacterized protein</fullName>
    </submittedName>
</protein>
<evidence type="ECO:0000313" key="1">
    <source>
        <dbReference type="EMBL" id="MBE1535720.1"/>
    </source>
</evidence>
<organism evidence="1 2">
    <name type="scientific">Actinomadura algeriensis</name>
    <dbReference type="NCBI Taxonomy" id="1679523"/>
    <lineage>
        <taxon>Bacteria</taxon>
        <taxon>Bacillati</taxon>
        <taxon>Actinomycetota</taxon>
        <taxon>Actinomycetes</taxon>
        <taxon>Streptosporangiales</taxon>
        <taxon>Thermomonosporaceae</taxon>
        <taxon>Actinomadura</taxon>
    </lineage>
</organism>
<keyword evidence="2" id="KW-1185">Reference proteome</keyword>
<proteinExistence type="predicted"/>
<name>A0ABR9JYS1_9ACTN</name>